<accession>A0A2C5Y098</accession>
<feature type="region of interest" description="Disordered" evidence="2">
    <location>
        <begin position="159"/>
        <end position="212"/>
    </location>
</feature>
<gene>
    <name evidence="4" type="ORF">CDD81_6548</name>
</gene>
<keyword evidence="1" id="KW-0863">Zinc-finger</keyword>
<dbReference type="GO" id="GO:0008270">
    <property type="term" value="F:zinc ion binding"/>
    <property type="evidence" value="ECO:0007669"/>
    <property type="project" value="UniProtKB-KW"/>
</dbReference>
<feature type="region of interest" description="Disordered" evidence="2">
    <location>
        <begin position="384"/>
        <end position="499"/>
    </location>
</feature>
<dbReference type="AlphaFoldDB" id="A0A2C5Y098"/>
<organism evidence="4 5">
    <name type="scientific">Ophiocordyceps australis</name>
    <dbReference type="NCBI Taxonomy" id="1399860"/>
    <lineage>
        <taxon>Eukaryota</taxon>
        <taxon>Fungi</taxon>
        <taxon>Dikarya</taxon>
        <taxon>Ascomycota</taxon>
        <taxon>Pezizomycotina</taxon>
        <taxon>Sordariomycetes</taxon>
        <taxon>Hypocreomycetidae</taxon>
        <taxon>Hypocreales</taxon>
        <taxon>Ophiocordycipitaceae</taxon>
        <taxon>Ophiocordyceps</taxon>
    </lineage>
</organism>
<feature type="compositionally biased region" description="Basic and acidic residues" evidence="2">
    <location>
        <begin position="553"/>
        <end position="566"/>
    </location>
</feature>
<dbReference type="InterPro" id="IPR013083">
    <property type="entry name" value="Znf_RING/FYVE/PHD"/>
</dbReference>
<feature type="region of interest" description="Disordered" evidence="2">
    <location>
        <begin position="514"/>
        <end position="822"/>
    </location>
</feature>
<dbReference type="STRING" id="1399860.A0A2C5Y098"/>
<feature type="compositionally biased region" description="Low complexity" evidence="2">
    <location>
        <begin position="394"/>
        <end position="403"/>
    </location>
</feature>
<dbReference type="SUPFAM" id="SSF57850">
    <property type="entry name" value="RING/U-box"/>
    <property type="match status" value="1"/>
</dbReference>
<feature type="compositionally biased region" description="Basic and acidic residues" evidence="2">
    <location>
        <begin position="655"/>
        <end position="715"/>
    </location>
</feature>
<feature type="compositionally biased region" description="Basic and acidic residues" evidence="2">
    <location>
        <begin position="777"/>
        <end position="790"/>
    </location>
</feature>
<evidence type="ECO:0000256" key="1">
    <source>
        <dbReference type="PROSITE-ProRule" id="PRU00175"/>
    </source>
</evidence>
<feature type="compositionally biased region" description="Basic and acidic residues" evidence="2">
    <location>
        <begin position="722"/>
        <end position="764"/>
    </location>
</feature>
<evidence type="ECO:0000259" key="3">
    <source>
        <dbReference type="PROSITE" id="PS50089"/>
    </source>
</evidence>
<proteinExistence type="predicted"/>
<evidence type="ECO:0000313" key="5">
    <source>
        <dbReference type="Proteomes" id="UP000226192"/>
    </source>
</evidence>
<dbReference type="EMBL" id="NJET01000060">
    <property type="protein sequence ID" value="PHH62915.1"/>
    <property type="molecule type" value="Genomic_DNA"/>
</dbReference>
<comment type="caution">
    <text evidence="4">The sequence shown here is derived from an EMBL/GenBank/DDBJ whole genome shotgun (WGS) entry which is preliminary data.</text>
</comment>
<dbReference type="CDD" id="cd16620">
    <property type="entry name" value="vRING-HC-C4C4_RBBP6"/>
    <property type="match status" value="1"/>
</dbReference>
<dbReference type="OrthoDB" id="106784at2759"/>
<feature type="compositionally biased region" description="Basic and acidic residues" evidence="2">
    <location>
        <begin position="797"/>
        <end position="822"/>
    </location>
</feature>
<feature type="compositionally biased region" description="Basic and acidic residues" evidence="2">
    <location>
        <begin position="89"/>
        <end position="102"/>
    </location>
</feature>
<feature type="compositionally biased region" description="Basic residues" evidence="2">
    <location>
        <begin position="587"/>
        <end position="603"/>
    </location>
</feature>
<keyword evidence="1" id="KW-0862">Zinc</keyword>
<feature type="compositionally biased region" description="Low complexity" evidence="2">
    <location>
        <begin position="520"/>
        <end position="529"/>
    </location>
</feature>
<keyword evidence="1" id="KW-0479">Metal-binding</keyword>
<feature type="compositionally biased region" description="Basic and acidic residues" evidence="2">
    <location>
        <begin position="414"/>
        <end position="435"/>
    </location>
</feature>
<evidence type="ECO:0000313" key="4">
    <source>
        <dbReference type="EMBL" id="PHH62915.1"/>
    </source>
</evidence>
<protein>
    <recommendedName>
        <fullName evidence="3">RING-type domain-containing protein</fullName>
    </recommendedName>
</protein>
<feature type="compositionally biased region" description="Basic and acidic residues" evidence="2">
    <location>
        <begin position="449"/>
        <end position="461"/>
    </location>
</feature>
<feature type="region of interest" description="Disordered" evidence="2">
    <location>
        <begin position="89"/>
        <end position="122"/>
    </location>
</feature>
<dbReference type="InterPro" id="IPR001841">
    <property type="entry name" value="Znf_RING"/>
</dbReference>
<dbReference type="Proteomes" id="UP000226192">
    <property type="component" value="Unassembled WGS sequence"/>
</dbReference>
<keyword evidence="5" id="KW-1185">Reference proteome</keyword>
<evidence type="ECO:0000256" key="2">
    <source>
        <dbReference type="SAM" id="MobiDB-lite"/>
    </source>
</evidence>
<reference evidence="4 5" key="1">
    <citation type="submission" date="2017-06" db="EMBL/GenBank/DDBJ databases">
        <title>Ant-infecting Ophiocordyceps genomes reveal a high diversity of potential behavioral manipulation genes and a possible major role for enterotoxins.</title>
        <authorList>
            <person name="De Bekker C."/>
            <person name="Evans H.C."/>
            <person name="Brachmann A."/>
            <person name="Hughes D.P."/>
        </authorList>
    </citation>
    <scope>NUCLEOTIDE SEQUENCE [LARGE SCALE GENOMIC DNA]</scope>
    <source>
        <strain evidence="4 5">Map64</strain>
    </source>
</reference>
<sequence>MASSISEAQAELVSSLSPDDIPIKLRCAICSKLAVNAFRLPCCEQAICETCQSTLPQSCPVCEHSPLASEDCNPNKSLRTTIRVFLRTAEKKREANRPKESNESTPATPVEARRPSVAATEGVAQEAVGKPLVNGVSHAQEPKPGLSSEGTVQRVAQEVDEGGSKLQAGEGVPGEVKQGGIDGARQGEAGNTSSNGVEEEGDLRAGQDDGQEEQAVEVMGGVVGEEEGDENSFGMNNGFPNAMFGGSGDFGQMQMMMAMQNGMGGNSFGGFPMMGMGMDPMTMQSMYVNGGFQGMGMNGMGGFGGGMGQGAHNNWNGTQSWSFDQNNYNQMGSGDFEHFDTGFQTGYNSGNYGHFNEYRRGFGRGRGRGRGFYGAYGRGGYHQHGGGAAHHQAHGFPQQAAGGYHSQGAGHVEAGARGDGSEAKPVEGDGHDKQEQPWARGDAGAWRETGTEAKEGSRADKAASVSSAARETGAIRSVLPAPDVPINAPTGPKAMRQGLPNTSLHHLRARGYQIDADPAPSSGPQQQGPCPRARSRSAGRESERHVAARARGRSREASVKCERADSGRTVGGEMSCAPLQRPDKSRSRSRGHRASRRHGRRRSQSGGDDDAQRNESHGRKKHRSSRRYHDDDDEGRSPSASPVESRKSSHRGHRDRGYEKHEKEHMSGHRSHRDRDHNRDRNRDDSRRRDRDRRDRRERRDREHRHDASSRRPSDEDASLATDRDADASHERERHGSHTAKSAKDPHTLEREARDRERLLKEAQRMAGLASLAGNKRGRDGGGGDDDGGRKSRRASKRSEARDGDEERLRRLEAEREGGRWD</sequence>
<name>A0A2C5Y098_9HYPO</name>
<dbReference type="PROSITE" id="PS50089">
    <property type="entry name" value="ZF_RING_2"/>
    <property type="match status" value="1"/>
</dbReference>
<dbReference type="Gene3D" id="3.30.40.10">
    <property type="entry name" value="Zinc/RING finger domain, C3HC4 (zinc finger)"/>
    <property type="match status" value="1"/>
</dbReference>
<feature type="domain" description="RING-type" evidence="3">
    <location>
        <begin position="27"/>
        <end position="63"/>
    </location>
</feature>